<dbReference type="AlphaFoldDB" id="A0A1Q9LT30"/>
<name>A0A1Q9LT30_9PSEU</name>
<gene>
    <name evidence="1" type="ORF">BJP25_07875</name>
</gene>
<protein>
    <recommendedName>
        <fullName evidence="3">Extradiol ring-cleavage dioxygenase class III enzyme subunit B domain-containing protein</fullName>
    </recommendedName>
</protein>
<organism evidence="1 2">
    <name type="scientific">Actinokineospora bangkokensis</name>
    <dbReference type="NCBI Taxonomy" id="1193682"/>
    <lineage>
        <taxon>Bacteria</taxon>
        <taxon>Bacillati</taxon>
        <taxon>Actinomycetota</taxon>
        <taxon>Actinomycetes</taxon>
        <taxon>Pseudonocardiales</taxon>
        <taxon>Pseudonocardiaceae</taxon>
        <taxon>Actinokineospora</taxon>
    </lineage>
</organism>
<proteinExistence type="predicted"/>
<dbReference type="STRING" id="1193682.BJP25_07875"/>
<evidence type="ECO:0000313" key="1">
    <source>
        <dbReference type="EMBL" id="OLR95202.1"/>
    </source>
</evidence>
<evidence type="ECO:0000313" key="2">
    <source>
        <dbReference type="Proteomes" id="UP000186040"/>
    </source>
</evidence>
<comment type="caution">
    <text evidence="1">The sequence shown here is derived from an EMBL/GenBank/DDBJ whole genome shotgun (WGS) entry which is preliminary data.</text>
</comment>
<dbReference type="EMBL" id="MKQR01000004">
    <property type="protein sequence ID" value="OLR95202.1"/>
    <property type="molecule type" value="Genomic_DNA"/>
</dbReference>
<sequence length="243" mass="24977">MISRVAVVPQPPLLVPELVGGPDEDAERLRAACRDAAAALLASSDHWVAVGAHTRPAHHPPATTGTFAPYGADVPVSLQRVNPAQDRRPPAADLPLPVLVAGWLRGQVDAADVPVHLVAQDATPADCARDGARLAAELSGPDPVALLVVGDGSHRHGEHAVGRPDERAPAFDDAVARALATADLAALAGLDPAVAADLGAAGRAPWQVLAAALRADGRTWRGTRSTALVPFGVAYHVAVWDPA</sequence>
<accession>A0A1Q9LT30</accession>
<keyword evidence="2" id="KW-1185">Reference proteome</keyword>
<dbReference type="SUPFAM" id="SSF53213">
    <property type="entry name" value="LigB-like"/>
    <property type="match status" value="1"/>
</dbReference>
<reference evidence="1 2" key="1">
    <citation type="submission" date="2016-10" db="EMBL/GenBank/DDBJ databases">
        <title>The Draft Genome Sequence of Actinokineospora bangkokensis 44EHWT reveals the biosynthetic pathway of antifungal compounds Thailandins with unusual extender unit butylmalonyl-CoA.</title>
        <authorList>
            <person name="Greule A."/>
            <person name="Intra B."/>
            <person name="Flemming S."/>
            <person name="Rommel M.G."/>
            <person name="Panbangred W."/>
            <person name="Bechthold A."/>
        </authorList>
    </citation>
    <scope>NUCLEOTIDE SEQUENCE [LARGE SCALE GENOMIC DNA]</scope>
    <source>
        <strain evidence="1 2">44EHW</strain>
    </source>
</reference>
<dbReference type="Gene3D" id="3.40.830.10">
    <property type="entry name" value="LigB-like"/>
    <property type="match status" value="1"/>
</dbReference>
<evidence type="ECO:0008006" key="3">
    <source>
        <dbReference type="Google" id="ProtNLM"/>
    </source>
</evidence>
<dbReference type="RefSeq" id="WP_075973107.1">
    <property type="nucleotide sequence ID" value="NZ_MKQR01000004.1"/>
</dbReference>
<dbReference type="Proteomes" id="UP000186040">
    <property type="component" value="Unassembled WGS sequence"/>
</dbReference>
<dbReference type="OrthoDB" id="4543339at2"/>